<dbReference type="Proteomes" id="UP000248703">
    <property type="component" value="Unassembled WGS sequence"/>
</dbReference>
<dbReference type="InterPro" id="IPR029058">
    <property type="entry name" value="AB_hydrolase_fold"/>
</dbReference>
<proteinExistence type="predicted"/>
<dbReference type="Gene3D" id="3.40.50.1820">
    <property type="entry name" value="alpha/beta hydrolase"/>
    <property type="match status" value="1"/>
</dbReference>
<dbReference type="RefSeq" id="WP_111659961.1">
    <property type="nucleotide sequence ID" value="NZ_QLLO01000005.1"/>
</dbReference>
<protein>
    <recommendedName>
        <fullName evidence="2">Serine aminopeptidase S33 domain-containing protein</fullName>
    </recommendedName>
</protein>
<name>A0A327RC29_9FLAO</name>
<organism evidence="3 4">
    <name type="scientific">Olleya aquimaris</name>
    <dbReference type="NCBI Taxonomy" id="639310"/>
    <lineage>
        <taxon>Bacteria</taxon>
        <taxon>Pseudomonadati</taxon>
        <taxon>Bacteroidota</taxon>
        <taxon>Flavobacteriia</taxon>
        <taxon>Flavobacteriales</taxon>
        <taxon>Flavobacteriaceae</taxon>
    </lineage>
</organism>
<dbReference type="PANTHER" id="PTHR43265:SF1">
    <property type="entry name" value="ESTERASE ESTD"/>
    <property type="match status" value="1"/>
</dbReference>
<feature type="domain" description="Serine aminopeptidase S33" evidence="2">
    <location>
        <begin position="91"/>
        <end position="329"/>
    </location>
</feature>
<comment type="caution">
    <text evidence="3">The sequence shown here is derived from an EMBL/GenBank/DDBJ whole genome shotgun (WGS) entry which is preliminary data.</text>
</comment>
<dbReference type="PANTHER" id="PTHR43265">
    <property type="entry name" value="ESTERASE ESTD"/>
    <property type="match status" value="1"/>
</dbReference>
<dbReference type="EMBL" id="QLLO01000005">
    <property type="protein sequence ID" value="RAJ14470.1"/>
    <property type="molecule type" value="Genomic_DNA"/>
</dbReference>
<keyword evidence="4" id="KW-1185">Reference proteome</keyword>
<feature type="signal peptide" evidence="1">
    <location>
        <begin position="1"/>
        <end position="20"/>
    </location>
</feature>
<evidence type="ECO:0000256" key="1">
    <source>
        <dbReference type="SAM" id="SignalP"/>
    </source>
</evidence>
<dbReference type="InterPro" id="IPR053145">
    <property type="entry name" value="AB_hydrolase_Est10"/>
</dbReference>
<dbReference type="Pfam" id="PF12146">
    <property type="entry name" value="Hydrolase_4"/>
    <property type="match status" value="1"/>
</dbReference>
<gene>
    <name evidence="3" type="ORF">LY08_01645</name>
</gene>
<keyword evidence="1" id="KW-0732">Signal</keyword>
<dbReference type="GO" id="GO:0052689">
    <property type="term" value="F:carboxylic ester hydrolase activity"/>
    <property type="evidence" value="ECO:0007669"/>
    <property type="project" value="TreeGrafter"/>
</dbReference>
<accession>A0A327RC29</accession>
<evidence type="ECO:0000313" key="3">
    <source>
        <dbReference type="EMBL" id="RAJ14470.1"/>
    </source>
</evidence>
<feature type="chain" id="PRO_5016466709" description="Serine aminopeptidase S33 domain-containing protein" evidence="1">
    <location>
        <begin position="21"/>
        <end position="365"/>
    </location>
</feature>
<sequence>MKIILSTFVVFLSFSVLSFAQNERPQTPKAPFKYNIEEVTYTNKDADSVVLSGTLTLPKKVKNPAVAILINGSGAHDRDCNIAGHKPFWVIADYLTNNGIAVLRFDERGVGKSTGDIRNATTYDLASDVEAGIKYLKTRTDIDQSKIGLIGHSEGGIIAPMVASKNNDIAFIVMLAGPGVRGDQLLETQNKKILKSIGLTEEALNIQLELNSNFYRIILEEKNDSIRTKIETFINKYQEKNKDNKTVAFILNPVAKKQMIDTYSIPWLIEFIRLDPKPFLEKTTCPVLALNGTKDFQVLHDVNLPAIEAHLKTAKNKDVTIKKIEDLNHLFQTAKTGSTSEYTTLEETFSNNVLKLISDWINTRF</sequence>
<dbReference type="AlphaFoldDB" id="A0A327RC29"/>
<dbReference type="SUPFAM" id="SSF53474">
    <property type="entry name" value="alpha/beta-Hydrolases"/>
    <property type="match status" value="1"/>
</dbReference>
<reference evidence="3 4" key="1">
    <citation type="submission" date="2018-06" db="EMBL/GenBank/DDBJ databases">
        <title>Genomic Encyclopedia of Archaeal and Bacterial Type Strains, Phase II (KMG-II): from individual species to whole genera.</title>
        <authorList>
            <person name="Goeker M."/>
        </authorList>
    </citation>
    <scope>NUCLEOTIDE SEQUENCE [LARGE SCALE GENOMIC DNA]</scope>
    <source>
        <strain evidence="3 4">DSM 24464</strain>
    </source>
</reference>
<evidence type="ECO:0000313" key="4">
    <source>
        <dbReference type="Proteomes" id="UP000248703"/>
    </source>
</evidence>
<dbReference type="InterPro" id="IPR022742">
    <property type="entry name" value="Hydrolase_4"/>
</dbReference>
<dbReference type="OrthoDB" id="9809549at2"/>
<evidence type="ECO:0000259" key="2">
    <source>
        <dbReference type="Pfam" id="PF12146"/>
    </source>
</evidence>